<keyword evidence="2" id="KW-1185">Reference proteome</keyword>
<protein>
    <submittedName>
        <fullName evidence="1">Uncharacterized protein</fullName>
    </submittedName>
</protein>
<name>A0A828XW41_9LEPT</name>
<reference evidence="1" key="1">
    <citation type="submission" date="2012-10" db="EMBL/GenBank/DDBJ databases">
        <authorList>
            <person name="Harkins D.M."/>
            <person name="Durkin A.S."/>
            <person name="Brinkac L.M."/>
            <person name="Selengut J.D."/>
            <person name="Sanka R."/>
            <person name="DePew J."/>
            <person name="Purushe J."/>
            <person name="Picardeau M."/>
            <person name="Werts C."/>
            <person name="Goarant C."/>
            <person name="Vinetz J.M."/>
            <person name="Sutton G.G."/>
            <person name="Nelson W.C."/>
            <person name="Fouts D.E."/>
        </authorList>
    </citation>
    <scope>NUCLEOTIDE SEQUENCE [LARGE SCALE GENOMIC DNA]</scope>
    <source>
        <strain evidence="1">200802841</strain>
    </source>
</reference>
<sequence length="38" mass="4529">MKCLRIYNTLLELLKKSIVKIRKIASIVHSIQYKQIKN</sequence>
<gene>
    <name evidence="1" type="ORF">LEP1GSC131_1922</name>
</gene>
<comment type="caution">
    <text evidence="1">The sequence shown here is derived from an EMBL/GenBank/DDBJ whole genome shotgun (WGS) entry which is preliminary data.</text>
</comment>
<dbReference type="AlphaFoldDB" id="A0A828XW41"/>
<organism evidence="1 2">
    <name type="scientific">Leptospira kirschneri str. 200802841</name>
    <dbReference type="NCBI Taxonomy" id="1193047"/>
    <lineage>
        <taxon>Bacteria</taxon>
        <taxon>Pseudomonadati</taxon>
        <taxon>Spirochaetota</taxon>
        <taxon>Spirochaetia</taxon>
        <taxon>Leptospirales</taxon>
        <taxon>Leptospiraceae</taxon>
        <taxon>Leptospira</taxon>
    </lineage>
</organism>
<proteinExistence type="predicted"/>
<dbReference type="Proteomes" id="UP000006339">
    <property type="component" value="Unassembled WGS sequence"/>
</dbReference>
<accession>A0A828XW41</accession>
<dbReference type="EMBL" id="AKWH02000041">
    <property type="protein sequence ID" value="EKO51409.1"/>
    <property type="molecule type" value="Genomic_DNA"/>
</dbReference>
<evidence type="ECO:0000313" key="2">
    <source>
        <dbReference type="Proteomes" id="UP000006339"/>
    </source>
</evidence>
<evidence type="ECO:0000313" key="1">
    <source>
        <dbReference type="EMBL" id="EKO51409.1"/>
    </source>
</evidence>